<dbReference type="EMBL" id="SOSA01000698">
    <property type="protein sequence ID" value="THC89162.1"/>
    <property type="molecule type" value="Genomic_DNA"/>
</dbReference>
<dbReference type="AlphaFoldDB" id="A0A4S3J3J6"/>
<dbReference type="Proteomes" id="UP000308092">
    <property type="component" value="Unassembled WGS sequence"/>
</dbReference>
<comment type="caution">
    <text evidence="1">The sequence shown here is derived from an EMBL/GenBank/DDBJ whole genome shotgun (WGS) entry which is preliminary data.</text>
</comment>
<sequence length="47" mass="5534">MRCNRECVRPITIQKPVLRARRGKPDRNFKCPFDLNVIFEVAFTTPV</sequence>
<accession>A0A4S3J3J6</accession>
<organism evidence="1 2">
    <name type="scientific">Aspergillus tanneri</name>
    <dbReference type="NCBI Taxonomy" id="1220188"/>
    <lineage>
        <taxon>Eukaryota</taxon>
        <taxon>Fungi</taxon>
        <taxon>Dikarya</taxon>
        <taxon>Ascomycota</taxon>
        <taxon>Pezizomycotina</taxon>
        <taxon>Eurotiomycetes</taxon>
        <taxon>Eurotiomycetidae</taxon>
        <taxon>Eurotiales</taxon>
        <taxon>Aspergillaceae</taxon>
        <taxon>Aspergillus</taxon>
        <taxon>Aspergillus subgen. Circumdati</taxon>
    </lineage>
</organism>
<evidence type="ECO:0000313" key="2">
    <source>
        <dbReference type="Proteomes" id="UP000308092"/>
    </source>
</evidence>
<proteinExistence type="predicted"/>
<reference evidence="1 2" key="1">
    <citation type="submission" date="2019-03" db="EMBL/GenBank/DDBJ databases">
        <title>The genome sequence of a newly discovered highly antifungal drug resistant Aspergillus species, Aspergillus tanneri NIH 1004.</title>
        <authorList>
            <person name="Mounaud S."/>
            <person name="Singh I."/>
            <person name="Joardar V."/>
            <person name="Pakala S."/>
            <person name="Pakala S."/>
            <person name="Venepally P."/>
            <person name="Hoover J."/>
            <person name="Nierman W."/>
            <person name="Chung J."/>
            <person name="Losada L."/>
        </authorList>
    </citation>
    <scope>NUCLEOTIDE SEQUENCE [LARGE SCALE GENOMIC DNA]</scope>
    <source>
        <strain evidence="1 2">NIH1004</strain>
    </source>
</reference>
<dbReference type="VEuPathDB" id="FungiDB:EYZ11_011393"/>
<name>A0A4S3J3J6_9EURO</name>
<keyword evidence="2" id="KW-1185">Reference proteome</keyword>
<protein>
    <submittedName>
        <fullName evidence="1">Uncharacterized protein</fullName>
    </submittedName>
</protein>
<gene>
    <name evidence="1" type="ORF">EYZ11_011393</name>
</gene>
<evidence type="ECO:0000313" key="1">
    <source>
        <dbReference type="EMBL" id="THC89162.1"/>
    </source>
</evidence>